<name>A0A1G2UYS4_9BACT</name>
<organism evidence="1 2">
    <name type="scientific">Candidatus Zambryskibacteria bacterium RIFOXYC1_FULL_39_10</name>
    <dbReference type="NCBI Taxonomy" id="1802779"/>
    <lineage>
        <taxon>Bacteria</taxon>
        <taxon>Candidatus Zambryskiibacteriota</taxon>
    </lineage>
</organism>
<dbReference type="Proteomes" id="UP000177697">
    <property type="component" value="Unassembled WGS sequence"/>
</dbReference>
<accession>A0A1G2UYS4</accession>
<dbReference type="EMBL" id="MHWW01000019">
    <property type="protein sequence ID" value="OHB14528.1"/>
    <property type="molecule type" value="Genomic_DNA"/>
</dbReference>
<evidence type="ECO:0000313" key="2">
    <source>
        <dbReference type="Proteomes" id="UP000177697"/>
    </source>
</evidence>
<protein>
    <submittedName>
        <fullName evidence="1">Uncharacterized protein</fullName>
    </submittedName>
</protein>
<gene>
    <name evidence="1" type="ORF">A2431_03285</name>
</gene>
<sequence>MADNNEIVVVIEDPLTLMLTLPDGITAGRWEAAVVFAGNVRKIREQYPSKAFQFLPFSYNTVGKGEDPALDGILAIAD</sequence>
<reference evidence="1 2" key="1">
    <citation type="journal article" date="2016" name="Nat. Commun.">
        <title>Thousands of microbial genomes shed light on interconnected biogeochemical processes in an aquifer system.</title>
        <authorList>
            <person name="Anantharaman K."/>
            <person name="Brown C.T."/>
            <person name="Hug L.A."/>
            <person name="Sharon I."/>
            <person name="Castelle C.J."/>
            <person name="Probst A.J."/>
            <person name="Thomas B.C."/>
            <person name="Singh A."/>
            <person name="Wilkins M.J."/>
            <person name="Karaoz U."/>
            <person name="Brodie E.L."/>
            <person name="Williams K.H."/>
            <person name="Hubbard S.S."/>
            <person name="Banfield J.F."/>
        </authorList>
    </citation>
    <scope>NUCLEOTIDE SEQUENCE [LARGE SCALE GENOMIC DNA]</scope>
</reference>
<evidence type="ECO:0000313" key="1">
    <source>
        <dbReference type="EMBL" id="OHB14528.1"/>
    </source>
</evidence>
<proteinExistence type="predicted"/>
<dbReference type="AlphaFoldDB" id="A0A1G2UYS4"/>
<comment type="caution">
    <text evidence="1">The sequence shown here is derived from an EMBL/GenBank/DDBJ whole genome shotgun (WGS) entry which is preliminary data.</text>
</comment>